<name>A0A409VU29_PSICY</name>
<gene>
    <name evidence="1" type="ORF">CVT25_012969</name>
</gene>
<reference evidence="1 2" key="1">
    <citation type="journal article" date="2018" name="Evol. Lett.">
        <title>Horizontal gene cluster transfer increased hallucinogenic mushroom diversity.</title>
        <authorList>
            <person name="Reynolds H.T."/>
            <person name="Vijayakumar V."/>
            <person name="Gluck-Thaler E."/>
            <person name="Korotkin H.B."/>
            <person name="Matheny P.B."/>
            <person name="Slot J.C."/>
        </authorList>
    </citation>
    <scope>NUCLEOTIDE SEQUENCE [LARGE SCALE GENOMIC DNA]</scope>
    <source>
        <strain evidence="1 2">2631</strain>
    </source>
</reference>
<evidence type="ECO:0000313" key="2">
    <source>
        <dbReference type="Proteomes" id="UP000283269"/>
    </source>
</evidence>
<dbReference type="AlphaFoldDB" id="A0A409VU29"/>
<evidence type="ECO:0000313" key="1">
    <source>
        <dbReference type="EMBL" id="PPQ69706.1"/>
    </source>
</evidence>
<proteinExistence type="predicted"/>
<protein>
    <submittedName>
        <fullName evidence="1">Uncharacterized protein</fullName>
    </submittedName>
</protein>
<sequence length="101" mass="11684">MLLAEGDRTQYRLPYYESWGTINVVTDTAQGEHDFNPFVVDVGALGWLFCVKFQHLSWEILAFAPFLDKLTIRKLESRFTADGTLLFFEEIMLQFSVAELD</sequence>
<keyword evidence="2" id="KW-1185">Reference proteome</keyword>
<dbReference type="STRING" id="93625.A0A409VU29"/>
<accession>A0A409VU29</accession>
<dbReference type="Proteomes" id="UP000283269">
    <property type="component" value="Unassembled WGS sequence"/>
</dbReference>
<comment type="caution">
    <text evidence="1">The sequence shown here is derived from an EMBL/GenBank/DDBJ whole genome shotgun (WGS) entry which is preliminary data.</text>
</comment>
<dbReference type="OrthoDB" id="2722301at2759"/>
<dbReference type="EMBL" id="NHYD01003926">
    <property type="protein sequence ID" value="PPQ69706.1"/>
    <property type="molecule type" value="Genomic_DNA"/>
</dbReference>
<organism evidence="1 2">
    <name type="scientific">Psilocybe cyanescens</name>
    <dbReference type="NCBI Taxonomy" id="93625"/>
    <lineage>
        <taxon>Eukaryota</taxon>
        <taxon>Fungi</taxon>
        <taxon>Dikarya</taxon>
        <taxon>Basidiomycota</taxon>
        <taxon>Agaricomycotina</taxon>
        <taxon>Agaricomycetes</taxon>
        <taxon>Agaricomycetidae</taxon>
        <taxon>Agaricales</taxon>
        <taxon>Agaricineae</taxon>
        <taxon>Strophariaceae</taxon>
        <taxon>Psilocybe</taxon>
    </lineage>
</organism>
<dbReference type="InParanoid" id="A0A409VU29"/>